<evidence type="ECO:0000313" key="2">
    <source>
        <dbReference type="Proteomes" id="UP000001292"/>
    </source>
</evidence>
<dbReference type="PANTHER" id="PTHR11238:SF9">
    <property type="entry name" value="PROMININ, ISOFORM D"/>
    <property type="match status" value="1"/>
</dbReference>
<gene>
    <name evidence="1" type="primary">Dsec\GM19498</name>
    <name evidence="1" type="ORF">Dsec_GM19498</name>
</gene>
<dbReference type="Proteomes" id="UP000001292">
    <property type="component" value="Unassembled WGS sequence"/>
</dbReference>
<accession>B4IHG0</accession>
<organism evidence="2">
    <name type="scientific">Drosophila sechellia</name>
    <name type="common">Fruit fly</name>
    <dbReference type="NCBI Taxonomy" id="7238"/>
    <lineage>
        <taxon>Eukaryota</taxon>
        <taxon>Metazoa</taxon>
        <taxon>Ecdysozoa</taxon>
        <taxon>Arthropoda</taxon>
        <taxon>Hexapoda</taxon>
        <taxon>Insecta</taxon>
        <taxon>Pterygota</taxon>
        <taxon>Neoptera</taxon>
        <taxon>Endopterygota</taxon>
        <taxon>Diptera</taxon>
        <taxon>Brachycera</taxon>
        <taxon>Muscomorpha</taxon>
        <taxon>Ephydroidea</taxon>
        <taxon>Drosophilidae</taxon>
        <taxon>Drosophila</taxon>
        <taxon>Sophophora</taxon>
    </lineage>
</organism>
<evidence type="ECO:0000313" key="1">
    <source>
        <dbReference type="EMBL" id="EDW49184.1"/>
    </source>
</evidence>
<sequence>MDQRNLTLPTPAATTIMSSSSAAMSAGFASLGGPTTSALAGSTIALATTTTAPPTTTPATFFTYSIPGMDIAPGPFIFTYVSEFLSLITPEELPLGKSLHPCAVALHPCARVGSKDIGERVSRCVG</sequence>
<protein>
    <submittedName>
        <fullName evidence="1">GM19498</fullName>
    </submittedName>
</protein>
<dbReference type="PANTHER" id="PTHR11238">
    <property type="entry name" value="PROMININ ISOFORM D-RELATED"/>
    <property type="match status" value="1"/>
</dbReference>
<dbReference type="PhylomeDB" id="B4IHG0"/>
<proteinExistence type="predicted"/>
<reference evidence="1 2" key="1">
    <citation type="journal article" date="2007" name="Nature">
        <title>Evolution of genes and genomes on the Drosophila phylogeny.</title>
        <authorList>
            <consortium name="Drosophila 12 Genomes Consortium"/>
            <person name="Clark A.G."/>
            <person name="Eisen M.B."/>
            <person name="Smith D.R."/>
            <person name="Bergman C.M."/>
            <person name="Oliver B."/>
            <person name="Markow T.A."/>
            <person name="Kaufman T.C."/>
            <person name="Kellis M."/>
            <person name="Gelbart W."/>
            <person name="Iyer V.N."/>
            <person name="Pollard D.A."/>
            <person name="Sackton T.B."/>
            <person name="Larracuente A.M."/>
            <person name="Singh N.D."/>
            <person name="Abad J.P."/>
            <person name="Abt D.N."/>
            <person name="Adryan B."/>
            <person name="Aguade M."/>
            <person name="Akashi H."/>
            <person name="Anderson W.W."/>
            <person name="Aquadro C.F."/>
            <person name="Ardell D.H."/>
            <person name="Arguello R."/>
            <person name="Artieri C.G."/>
            <person name="Barbash D.A."/>
            <person name="Barker D."/>
            <person name="Barsanti P."/>
            <person name="Batterham P."/>
            <person name="Batzoglou S."/>
            <person name="Begun D."/>
            <person name="Bhutkar A."/>
            <person name="Blanco E."/>
            <person name="Bosak S.A."/>
            <person name="Bradley R.K."/>
            <person name="Brand A.D."/>
            <person name="Brent M.R."/>
            <person name="Brooks A.N."/>
            <person name="Brown R.H."/>
            <person name="Butlin R.K."/>
            <person name="Caggese C."/>
            <person name="Calvi B.R."/>
            <person name="Bernardo de Carvalho A."/>
            <person name="Caspi A."/>
            <person name="Castrezana S."/>
            <person name="Celniker S.E."/>
            <person name="Chang J.L."/>
            <person name="Chapple C."/>
            <person name="Chatterji S."/>
            <person name="Chinwalla A."/>
            <person name="Civetta A."/>
            <person name="Clifton S.W."/>
            <person name="Comeron J.M."/>
            <person name="Costello J.C."/>
            <person name="Coyne J.A."/>
            <person name="Daub J."/>
            <person name="David R.G."/>
            <person name="Delcher A.L."/>
            <person name="Delehaunty K."/>
            <person name="Do C.B."/>
            <person name="Ebling H."/>
            <person name="Edwards K."/>
            <person name="Eickbush T."/>
            <person name="Evans J.D."/>
            <person name="Filipski A."/>
            <person name="Findeiss S."/>
            <person name="Freyhult E."/>
            <person name="Fulton L."/>
            <person name="Fulton R."/>
            <person name="Garcia A.C."/>
            <person name="Gardiner A."/>
            <person name="Garfield D.A."/>
            <person name="Garvin B.E."/>
            <person name="Gibson G."/>
            <person name="Gilbert D."/>
            <person name="Gnerre S."/>
            <person name="Godfrey J."/>
            <person name="Good R."/>
            <person name="Gotea V."/>
            <person name="Gravely B."/>
            <person name="Greenberg A.J."/>
            <person name="Griffiths-Jones S."/>
            <person name="Gross S."/>
            <person name="Guigo R."/>
            <person name="Gustafson E.A."/>
            <person name="Haerty W."/>
            <person name="Hahn M.W."/>
            <person name="Halligan D.L."/>
            <person name="Halpern A.L."/>
            <person name="Halter G.M."/>
            <person name="Han M.V."/>
            <person name="Heger A."/>
            <person name="Hillier L."/>
            <person name="Hinrichs A.S."/>
            <person name="Holmes I."/>
            <person name="Hoskins R.A."/>
            <person name="Hubisz M.J."/>
            <person name="Hultmark D."/>
            <person name="Huntley M.A."/>
            <person name="Jaffe D.B."/>
            <person name="Jagadeeshan S."/>
            <person name="Jeck W.R."/>
            <person name="Johnson J."/>
            <person name="Jones C.D."/>
            <person name="Jordan W.C."/>
            <person name="Karpen G.H."/>
            <person name="Kataoka E."/>
            <person name="Keightley P.D."/>
            <person name="Kheradpour P."/>
            <person name="Kirkness E.F."/>
            <person name="Koerich L.B."/>
            <person name="Kristiansen K."/>
            <person name="Kudrna D."/>
            <person name="Kulathinal R.J."/>
            <person name="Kumar S."/>
            <person name="Kwok R."/>
            <person name="Lander E."/>
            <person name="Langley C.H."/>
            <person name="Lapoint R."/>
            <person name="Lazzaro B.P."/>
            <person name="Lee S.J."/>
            <person name="Levesque L."/>
            <person name="Li R."/>
            <person name="Lin C.F."/>
            <person name="Lin M.F."/>
            <person name="Lindblad-Toh K."/>
            <person name="Llopart A."/>
            <person name="Long M."/>
            <person name="Low L."/>
            <person name="Lozovsky E."/>
            <person name="Lu J."/>
            <person name="Luo M."/>
            <person name="Machado C.A."/>
            <person name="Makalowski W."/>
            <person name="Marzo M."/>
            <person name="Matsuda M."/>
            <person name="Matzkin L."/>
            <person name="McAllister B."/>
            <person name="McBride C.S."/>
            <person name="McKernan B."/>
            <person name="McKernan K."/>
            <person name="Mendez-Lago M."/>
            <person name="Minx P."/>
            <person name="Mollenhauer M.U."/>
            <person name="Montooth K."/>
            <person name="Mount S.M."/>
            <person name="Mu X."/>
            <person name="Myers E."/>
            <person name="Negre B."/>
            <person name="Newfeld S."/>
            <person name="Nielsen R."/>
            <person name="Noor M.A."/>
            <person name="O'Grady P."/>
            <person name="Pachter L."/>
            <person name="Papaceit M."/>
            <person name="Parisi M.J."/>
            <person name="Parisi M."/>
            <person name="Parts L."/>
            <person name="Pedersen J.S."/>
            <person name="Pesole G."/>
            <person name="Phillippy A.M."/>
            <person name="Ponting C.P."/>
            <person name="Pop M."/>
            <person name="Porcelli D."/>
            <person name="Powell J.R."/>
            <person name="Prohaska S."/>
            <person name="Pruitt K."/>
            <person name="Puig M."/>
            <person name="Quesneville H."/>
            <person name="Ram K.R."/>
            <person name="Rand D."/>
            <person name="Rasmussen M.D."/>
            <person name="Reed L.K."/>
            <person name="Reenan R."/>
            <person name="Reily A."/>
            <person name="Remington K.A."/>
            <person name="Rieger T.T."/>
            <person name="Ritchie M.G."/>
            <person name="Robin C."/>
            <person name="Rogers Y.H."/>
            <person name="Rohde C."/>
            <person name="Rozas J."/>
            <person name="Rubenfield M.J."/>
            <person name="Ruiz A."/>
            <person name="Russo S."/>
            <person name="Salzberg S.L."/>
            <person name="Sanchez-Gracia A."/>
            <person name="Saranga D.J."/>
            <person name="Sato H."/>
            <person name="Schaeffer S.W."/>
            <person name="Schatz M.C."/>
            <person name="Schlenke T."/>
            <person name="Schwartz R."/>
            <person name="Segarra C."/>
            <person name="Singh R.S."/>
            <person name="Sirot L."/>
            <person name="Sirota M."/>
            <person name="Sisneros N.B."/>
            <person name="Smith C.D."/>
            <person name="Smith T.F."/>
            <person name="Spieth J."/>
            <person name="Stage D.E."/>
            <person name="Stark A."/>
            <person name="Stephan W."/>
            <person name="Strausberg R.L."/>
            <person name="Strempel S."/>
            <person name="Sturgill D."/>
            <person name="Sutton G."/>
            <person name="Sutton G.G."/>
            <person name="Tao W."/>
            <person name="Teichmann S."/>
            <person name="Tobari Y.N."/>
            <person name="Tomimura Y."/>
            <person name="Tsolas J.M."/>
            <person name="Valente V.L."/>
            <person name="Venter E."/>
            <person name="Venter J.C."/>
            <person name="Vicario S."/>
            <person name="Vieira F.G."/>
            <person name="Vilella A.J."/>
            <person name="Villasante A."/>
            <person name="Walenz B."/>
            <person name="Wang J."/>
            <person name="Wasserman M."/>
            <person name="Watts T."/>
            <person name="Wilson D."/>
            <person name="Wilson R.K."/>
            <person name="Wing R.A."/>
            <person name="Wolfner M.F."/>
            <person name="Wong A."/>
            <person name="Wong G.K."/>
            <person name="Wu C.I."/>
            <person name="Wu G."/>
            <person name="Yamamoto D."/>
            <person name="Yang H.P."/>
            <person name="Yang S.P."/>
            <person name="Yorke J.A."/>
            <person name="Yoshida K."/>
            <person name="Zdobnov E."/>
            <person name="Zhang P."/>
            <person name="Zhang Y."/>
            <person name="Zimin A.V."/>
            <person name="Baldwin J."/>
            <person name="Abdouelleil A."/>
            <person name="Abdulkadir J."/>
            <person name="Abebe A."/>
            <person name="Abera B."/>
            <person name="Abreu J."/>
            <person name="Acer S.C."/>
            <person name="Aftuck L."/>
            <person name="Alexander A."/>
            <person name="An P."/>
            <person name="Anderson E."/>
            <person name="Anderson S."/>
            <person name="Arachi H."/>
            <person name="Azer M."/>
            <person name="Bachantsang P."/>
            <person name="Barry A."/>
            <person name="Bayul T."/>
            <person name="Berlin A."/>
            <person name="Bessette D."/>
            <person name="Bloom T."/>
            <person name="Blye J."/>
            <person name="Boguslavskiy L."/>
            <person name="Bonnet C."/>
            <person name="Boukhgalter B."/>
            <person name="Bourzgui I."/>
            <person name="Brown A."/>
            <person name="Cahill P."/>
            <person name="Channer S."/>
            <person name="Cheshatsang Y."/>
            <person name="Chuda L."/>
            <person name="Citroen M."/>
            <person name="Collymore A."/>
            <person name="Cooke P."/>
            <person name="Costello M."/>
            <person name="D'Aco K."/>
            <person name="Daza R."/>
            <person name="De Haan G."/>
            <person name="DeGray S."/>
            <person name="DeMaso C."/>
            <person name="Dhargay N."/>
            <person name="Dooley K."/>
            <person name="Dooley E."/>
            <person name="Doricent M."/>
            <person name="Dorje P."/>
            <person name="Dorjee K."/>
            <person name="Dupes A."/>
            <person name="Elong R."/>
            <person name="Falk J."/>
            <person name="Farina A."/>
            <person name="Faro S."/>
            <person name="Ferguson D."/>
            <person name="Fisher S."/>
            <person name="Foley C.D."/>
            <person name="Franke A."/>
            <person name="Friedrich D."/>
            <person name="Gadbois L."/>
            <person name="Gearin G."/>
            <person name="Gearin C.R."/>
            <person name="Giannoukos G."/>
            <person name="Goode T."/>
            <person name="Graham J."/>
            <person name="Grandbois E."/>
            <person name="Grewal S."/>
            <person name="Gyaltsen K."/>
            <person name="Hafez N."/>
            <person name="Hagos B."/>
            <person name="Hall J."/>
            <person name="Henson C."/>
            <person name="Hollinger A."/>
            <person name="Honan T."/>
            <person name="Huard M.D."/>
            <person name="Hughes L."/>
            <person name="Hurhula B."/>
            <person name="Husby M.E."/>
            <person name="Kamat A."/>
            <person name="Kanga B."/>
            <person name="Kashin S."/>
            <person name="Khazanovich D."/>
            <person name="Kisner P."/>
            <person name="Lance K."/>
            <person name="Lara M."/>
            <person name="Lee W."/>
            <person name="Lennon N."/>
            <person name="Letendre F."/>
            <person name="LeVine R."/>
            <person name="Lipovsky A."/>
            <person name="Liu X."/>
            <person name="Liu J."/>
            <person name="Liu S."/>
            <person name="Lokyitsang T."/>
            <person name="Lokyitsang Y."/>
            <person name="Lubonja R."/>
            <person name="Lui A."/>
            <person name="MacDonald P."/>
            <person name="Magnisalis V."/>
            <person name="Maru K."/>
            <person name="Matthews C."/>
            <person name="McCusker W."/>
            <person name="McDonough S."/>
            <person name="Mehta T."/>
            <person name="Meldrim J."/>
            <person name="Meneus L."/>
            <person name="Mihai O."/>
            <person name="Mihalev A."/>
            <person name="Mihova T."/>
            <person name="Mittelman R."/>
            <person name="Mlenga V."/>
            <person name="Montmayeur A."/>
            <person name="Mulrain L."/>
            <person name="Navidi A."/>
            <person name="Naylor J."/>
            <person name="Negash T."/>
            <person name="Nguyen T."/>
            <person name="Nguyen N."/>
            <person name="Nicol R."/>
            <person name="Norbu C."/>
            <person name="Norbu N."/>
            <person name="Novod N."/>
            <person name="O'Neill B."/>
            <person name="Osman S."/>
            <person name="Markiewicz E."/>
            <person name="Oyono O.L."/>
            <person name="Patti C."/>
            <person name="Phunkhang P."/>
            <person name="Pierre F."/>
            <person name="Priest M."/>
            <person name="Raghuraman S."/>
            <person name="Rege F."/>
            <person name="Reyes R."/>
            <person name="Rise C."/>
            <person name="Rogov P."/>
            <person name="Ross K."/>
            <person name="Ryan E."/>
            <person name="Settipalli S."/>
            <person name="Shea T."/>
            <person name="Sherpa N."/>
            <person name="Shi L."/>
            <person name="Shih D."/>
            <person name="Sparrow T."/>
            <person name="Spaulding J."/>
            <person name="Stalker J."/>
            <person name="Stange-Thomann N."/>
            <person name="Stavropoulos S."/>
            <person name="Stone C."/>
            <person name="Strader C."/>
            <person name="Tesfaye S."/>
            <person name="Thomson T."/>
            <person name="Thoulutsang Y."/>
            <person name="Thoulutsang D."/>
            <person name="Topham K."/>
            <person name="Topping I."/>
            <person name="Tsamla T."/>
            <person name="Vassiliev H."/>
            <person name="Vo A."/>
            <person name="Wangchuk T."/>
            <person name="Wangdi T."/>
            <person name="Weiand M."/>
            <person name="Wilkinson J."/>
            <person name="Wilson A."/>
            <person name="Yadav S."/>
            <person name="Young G."/>
            <person name="Yu Q."/>
            <person name="Zembek L."/>
            <person name="Zhong D."/>
            <person name="Zimmer A."/>
            <person name="Zwirko Z."/>
            <person name="Jaffe D.B."/>
            <person name="Alvarez P."/>
            <person name="Brockman W."/>
            <person name="Butler J."/>
            <person name="Chin C."/>
            <person name="Gnerre S."/>
            <person name="Grabherr M."/>
            <person name="Kleber M."/>
            <person name="Mauceli E."/>
            <person name="MacCallum I."/>
        </authorList>
    </citation>
    <scope>NUCLEOTIDE SEQUENCE [LARGE SCALE GENOMIC DNA]</scope>
    <source>
        <strain evidence="2">Rob3c / Tucson 14021-0248.25</strain>
    </source>
</reference>
<name>B4IHG0_DROSE</name>
<dbReference type="AlphaFoldDB" id="B4IHG0"/>
<keyword evidence="2" id="KW-1185">Reference proteome</keyword>
<dbReference type="HOGENOM" id="CLU_146937_0_0_1"/>
<dbReference type="EMBL" id="CH480838">
    <property type="protein sequence ID" value="EDW49184.1"/>
    <property type="molecule type" value="Genomic_DNA"/>
</dbReference>
<dbReference type="OMA" id="YINDAFI"/>